<keyword evidence="4" id="KW-0808">Transferase</keyword>
<dbReference type="InterPro" id="IPR015422">
    <property type="entry name" value="PyrdxlP-dep_Trfase_small"/>
</dbReference>
<gene>
    <name evidence="4" type="primary">iscS_46</name>
    <name evidence="4" type="ORF">SDC9_133070</name>
</gene>
<evidence type="ECO:0000256" key="1">
    <source>
        <dbReference type="ARBA" id="ARBA00001933"/>
    </source>
</evidence>
<dbReference type="Gene3D" id="1.10.260.50">
    <property type="match status" value="1"/>
</dbReference>
<dbReference type="InterPro" id="IPR015424">
    <property type="entry name" value="PyrdxlP-dep_Trfase"/>
</dbReference>
<dbReference type="Pfam" id="PF00266">
    <property type="entry name" value="Aminotran_5"/>
    <property type="match status" value="1"/>
</dbReference>
<dbReference type="GO" id="GO:0031071">
    <property type="term" value="F:cysteine desulfurase activity"/>
    <property type="evidence" value="ECO:0007669"/>
    <property type="project" value="UniProtKB-EC"/>
</dbReference>
<dbReference type="InterPro" id="IPR000192">
    <property type="entry name" value="Aminotrans_V_dom"/>
</dbReference>
<organism evidence="4">
    <name type="scientific">bioreactor metagenome</name>
    <dbReference type="NCBI Taxonomy" id="1076179"/>
    <lineage>
        <taxon>unclassified sequences</taxon>
        <taxon>metagenomes</taxon>
        <taxon>ecological metagenomes</taxon>
    </lineage>
</organism>
<feature type="domain" description="Aminotransferase class V" evidence="3">
    <location>
        <begin position="14"/>
        <end position="144"/>
    </location>
</feature>
<accession>A0A645D9X1</accession>
<evidence type="ECO:0000256" key="2">
    <source>
        <dbReference type="ARBA" id="ARBA00006490"/>
    </source>
</evidence>
<dbReference type="AlphaFoldDB" id="A0A645D9X1"/>
<dbReference type="PANTHER" id="PTHR11601">
    <property type="entry name" value="CYSTEINE DESULFURYLASE FAMILY MEMBER"/>
    <property type="match status" value="1"/>
</dbReference>
<proteinExistence type="inferred from homology"/>
<reference evidence="4" key="1">
    <citation type="submission" date="2019-08" db="EMBL/GenBank/DDBJ databases">
        <authorList>
            <person name="Kucharzyk K."/>
            <person name="Murdoch R.W."/>
            <person name="Higgins S."/>
            <person name="Loffler F."/>
        </authorList>
    </citation>
    <scope>NUCLEOTIDE SEQUENCE</scope>
</reference>
<dbReference type="EMBL" id="VSSQ01034142">
    <property type="protein sequence ID" value="MPM85987.1"/>
    <property type="molecule type" value="Genomic_DNA"/>
</dbReference>
<dbReference type="EC" id="2.8.1.7" evidence="4"/>
<dbReference type="SUPFAM" id="SSF53383">
    <property type="entry name" value="PLP-dependent transferases"/>
    <property type="match status" value="1"/>
</dbReference>
<evidence type="ECO:0000259" key="3">
    <source>
        <dbReference type="Pfam" id="PF00266"/>
    </source>
</evidence>
<evidence type="ECO:0000313" key="4">
    <source>
        <dbReference type="EMBL" id="MPM85987.1"/>
    </source>
</evidence>
<dbReference type="Gene3D" id="3.90.1150.10">
    <property type="entry name" value="Aspartate Aminotransferase, domain 1"/>
    <property type="match status" value="1"/>
</dbReference>
<sequence>MTRTVFGGGQEGGIRSGTENMPGIAGFGAAVEETFRDGAARRAAIRSLRDYAAEGLQKIGAVINNPPRPAPHILNFSVPGFKAEPTLNRLSELGVCVSAGSACSAGKKRHSHVLTAMGLSEALLDSALRCSMCLETTKDDIDALVAGVAAINGNNQR</sequence>
<dbReference type="InterPro" id="IPR015421">
    <property type="entry name" value="PyrdxlP-dep_Trfase_major"/>
</dbReference>
<comment type="similarity">
    <text evidence="2">Belongs to the class-V pyridoxal-phosphate-dependent aminotransferase family. NifS/IscS subfamily.</text>
</comment>
<comment type="caution">
    <text evidence="4">The sequence shown here is derived from an EMBL/GenBank/DDBJ whole genome shotgun (WGS) entry which is preliminary data.</text>
</comment>
<name>A0A645D9X1_9ZZZZ</name>
<dbReference type="PANTHER" id="PTHR11601:SF34">
    <property type="entry name" value="CYSTEINE DESULFURASE"/>
    <property type="match status" value="1"/>
</dbReference>
<comment type="cofactor">
    <cofactor evidence="1">
        <name>pyridoxal 5'-phosphate</name>
        <dbReference type="ChEBI" id="CHEBI:597326"/>
    </cofactor>
</comment>
<dbReference type="Gene3D" id="3.40.640.10">
    <property type="entry name" value="Type I PLP-dependent aspartate aminotransferase-like (Major domain)"/>
    <property type="match status" value="1"/>
</dbReference>
<protein>
    <submittedName>
        <fullName evidence="4">Cysteine desulfurase IscS</fullName>
        <ecNumber evidence="4">2.8.1.7</ecNumber>
    </submittedName>
</protein>